<comment type="subcellular location">
    <subcellularLocation>
        <location evidence="1">Cell membrane</location>
        <topology evidence="1">Multi-pass membrane protein</topology>
    </subcellularLocation>
</comment>
<feature type="region of interest" description="Disordered" evidence="6">
    <location>
        <begin position="1"/>
        <end position="26"/>
    </location>
</feature>
<comment type="caution">
    <text evidence="9">The sequence shown here is derived from an EMBL/GenBank/DDBJ whole genome shotgun (WGS) entry which is preliminary data.</text>
</comment>
<dbReference type="RefSeq" id="WP_374189866.1">
    <property type="nucleotide sequence ID" value="NZ_BMPH01000010.1"/>
</dbReference>
<evidence type="ECO:0000256" key="7">
    <source>
        <dbReference type="SAM" id="Phobius"/>
    </source>
</evidence>
<evidence type="ECO:0000256" key="3">
    <source>
        <dbReference type="ARBA" id="ARBA00022692"/>
    </source>
</evidence>
<dbReference type="EMBL" id="JAGIOJ010000001">
    <property type="protein sequence ID" value="MBP2400302.1"/>
    <property type="molecule type" value="Genomic_DNA"/>
</dbReference>
<name>A0ABS4XVK8_GLUPR</name>
<accession>A0ABS4XVK8</accession>
<dbReference type="NCBIfam" id="TIGR03954">
    <property type="entry name" value="integ_memb_HG"/>
    <property type="match status" value="1"/>
</dbReference>
<feature type="transmembrane region" description="Helical" evidence="7">
    <location>
        <begin position="124"/>
        <end position="142"/>
    </location>
</feature>
<evidence type="ECO:0000256" key="1">
    <source>
        <dbReference type="ARBA" id="ARBA00004651"/>
    </source>
</evidence>
<evidence type="ECO:0000259" key="8">
    <source>
        <dbReference type="Pfam" id="PF12823"/>
    </source>
</evidence>
<keyword evidence="3 7" id="KW-0812">Transmembrane</keyword>
<gene>
    <name evidence="9" type="ORF">JOF39_003383</name>
</gene>
<feature type="compositionally biased region" description="Basic and acidic residues" evidence="6">
    <location>
        <begin position="1"/>
        <end position="10"/>
    </location>
</feature>
<feature type="domain" description="DUF3817" evidence="8">
    <location>
        <begin position="37"/>
        <end position="149"/>
    </location>
</feature>
<keyword evidence="4 7" id="KW-1133">Transmembrane helix</keyword>
<evidence type="ECO:0000313" key="10">
    <source>
        <dbReference type="Proteomes" id="UP001195422"/>
    </source>
</evidence>
<organism evidence="9 10">
    <name type="scientific">Glutamicibacter protophormiae</name>
    <name type="common">Brevibacterium protophormiae</name>
    <dbReference type="NCBI Taxonomy" id="37930"/>
    <lineage>
        <taxon>Bacteria</taxon>
        <taxon>Bacillati</taxon>
        <taxon>Actinomycetota</taxon>
        <taxon>Actinomycetes</taxon>
        <taxon>Micrococcales</taxon>
        <taxon>Micrococcaceae</taxon>
        <taxon>Glutamicibacter</taxon>
    </lineage>
</organism>
<reference evidence="9 10" key="1">
    <citation type="submission" date="2021-03" db="EMBL/GenBank/DDBJ databases">
        <title>Sequencing the genomes of 1000 actinobacteria strains.</title>
        <authorList>
            <person name="Klenk H.-P."/>
        </authorList>
    </citation>
    <scope>NUCLEOTIDE SEQUENCE [LARGE SCALE GENOMIC DNA]</scope>
    <source>
        <strain evidence="9 10">DSM 20168</strain>
    </source>
</reference>
<dbReference type="PANTHER" id="PTHR40077:SF2">
    <property type="entry name" value="MEMBRANE PROTEIN"/>
    <property type="match status" value="1"/>
</dbReference>
<keyword evidence="5 7" id="KW-0472">Membrane</keyword>
<proteinExistence type="predicted"/>
<keyword evidence="2" id="KW-1003">Cell membrane</keyword>
<feature type="transmembrane region" description="Helical" evidence="7">
    <location>
        <begin position="92"/>
        <end position="112"/>
    </location>
</feature>
<dbReference type="Pfam" id="PF12823">
    <property type="entry name" value="DUF3817"/>
    <property type="match status" value="1"/>
</dbReference>
<sequence length="165" mass="18700">MTDLPRKDRPTMSSTTPAPRPRKFGGTPAQIRSAAAFFRVFAYVTGVMLLLLVLEMVFKYFWQLELFIGGQLLDGTANTIGMHNRAEVAGGFNASLGILIAHGWLYVVYLFADFRLWSLMRWPFSRFITIALGGVVPFLSFITEHKVHKEVMAEMENHPKAAKRY</sequence>
<protein>
    <submittedName>
        <fullName evidence="9">Integral membrane protein</fullName>
    </submittedName>
</protein>
<evidence type="ECO:0000256" key="2">
    <source>
        <dbReference type="ARBA" id="ARBA00022475"/>
    </source>
</evidence>
<keyword evidence="10" id="KW-1185">Reference proteome</keyword>
<evidence type="ECO:0000256" key="4">
    <source>
        <dbReference type="ARBA" id="ARBA00022989"/>
    </source>
</evidence>
<feature type="transmembrane region" description="Helical" evidence="7">
    <location>
        <begin position="40"/>
        <end position="62"/>
    </location>
</feature>
<evidence type="ECO:0000256" key="5">
    <source>
        <dbReference type="ARBA" id="ARBA00023136"/>
    </source>
</evidence>
<evidence type="ECO:0000256" key="6">
    <source>
        <dbReference type="SAM" id="MobiDB-lite"/>
    </source>
</evidence>
<evidence type="ECO:0000313" key="9">
    <source>
        <dbReference type="EMBL" id="MBP2400302.1"/>
    </source>
</evidence>
<dbReference type="InterPro" id="IPR023845">
    <property type="entry name" value="DUF3817_TM"/>
</dbReference>
<dbReference type="PANTHER" id="PTHR40077">
    <property type="entry name" value="MEMBRANE PROTEIN-RELATED"/>
    <property type="match status" value="1"/>
</dbReference>
<dbReference type="Proteomes" id="UP001195422">
    <property type="component" value="Unassembled WGS sequence"/>
</dbReference>